<dbReference type="WBParaSite" id="nRc.2.0.1.t30607-RA">
    <property type="protein sequence ID" value="nRc.2.0.1.t30607-RA"/>
    <property type="gene ID" value="nRc.2.0.1.g30607"/>
</dbReference>
<sequence length="104" mass="11999">MAWTAFVERKRHRRAESDEFFLGFFMEQELLDLSFSNSLIIGSFNFSADLCVLLFLSINFRVNDRSQSVSPDINFGVDEGDDDFFGAESANLIRFVRESLAERK</sequence>
<reference evidence="3" key="1">
    <citation type="submission" date="2022-11" db="UniProtKB">
        <authorList>
            <consortium name="WormBaseParasite"/>
        </authorList>
    </citation>
    <scope>IDENTIFICATION</scope>
</reference>
<proteinExistence type="predicted"/>
<organism evidence="2 3">
    <name type="scientific">Romanomermis culicivorax</name>
    <name type="common">Nematode worm</name>
    <dbReference type="NCBI Taxonomy" id="13658"/>
    <lineage>
        <taxon>Eukaryota</taxon>
        <taxon>Metazoa</taxon>
        <taxon>Ecdysozoa</taxon>
        <taxon>Nematoda</taxon>
        <taxon>Enoplea</taxon>
        <taxon>Dorylaimia</taxon>
        <taxon>Mermithida</taxon>
        <taxon>Mermithoidea</taxon>
        <taxon>Mermithidae</taxon>
        <taxon>Romanomermis</taxon>
    </lineage>
</organism>
<dbReference type="AlphaFoldDB" id="A0A915JY34"/>
<keyword evidence="1" id="KW-0472">Membrane</keyword>
<dbReference type="Proteomes" id="UP000887565">
    <property type="component" value="Unplaced"/>
</dbReference>
<evidence type="ECO:0000313" key="3">
    <source>
        <dbReference type="WBParaSite" id="nRc.2.0.1.t30607-RA"/>
    </source>
</evidence>
<accession>A0A915JY34</accession>
<keyword evidence="2" id="KW-1185">Reference proteome</keyword>
<name>A0A915JY34_ROMCU</name>
<evidence type="ECO:0000313" key="2">
    <source>
        <dbReference type="Proteomes" id="UP000887565"/>
    </source>
</evidence>
<keyword evidence="1" id="KW-0812">Transmembrane</keyword>
<protein>
    <submittedName>
        <fullName evidence="3">Uncharacterized protein</fullName>
    </submittedName>
</protein>
<feature type="transmembrane region" description="Helical" evidence="1">
    <location>
        <begin position="39"/>
        <end position="58"/>
    </location>
</feature>
<keyword evidence="1" id="KW-1133">Transmembrane helix</keyword>
<evidence type="ECO:0000256" key="1">
    <source>
        <dbReference type="SAM" id="Phobius"/>
    </source>
</evidence>